<protein>
    <submittedName>
        <fullName evidence="2">BT4734/BF3469 family protein</fullName>
    </submittedName>
</protein>
<name>A0ABT6BIZ1_9BACT</name>
<dbReference type="InterPro" id="IPR014907">
    <property type="entry name" value="BT4734-like_N"/>
</dbReference>
<gene>
    <name evidence="2" type="ORF">PQG43_05395</name>
</gene>
<dbReference type="Pfam" id="PF08800">
    <property type="entry name" value="BT4734-like_N"/>
    <property type="match status" value="1"/>
</dbReference>
<accession>A0ABT6BIZ1</accession>
<evidence type="ECO:0000313" key="2">
    <source>
        <dbReference type="EMBL" id="MDF5690288.1"/>
    </source>
</evidence>
<evidence type="ECO:0000259" key="1">
    <source>
        <dbReference type="Pfam" id="PF08800"/>
    </source>
</evidence>
<reference evidence="2 3" key="1">
    <citation type="submission" date="2023-03" db="EMBL/GenBank/DDBJ databases">
        <title>Genome sequencing of Aquirufa.</title>
        <authorList>
            <person name="Pitt A."/>
            <person name="Hahn M.W."/>
        </authorList>
    </citation>
    <scope>NUCLEOTIDE SEQUENCE [LARGE SCALE GENOMIC DNA]</scope>
    <source>
        <strain evidence="2 3">WAEICH-18A</strain>
    </source>
</reference>
<dbReference type="RefSeq" id="WP_276343954.1">
    <property type="nucleotide sequence ID" value="NZ_JARJOW010000003.1"/>
</dbReference>
<feature type="domain" description="BT4734-like N-terminal" evidence="1">
    <location>
        <begin position="52"/>
        <end position="175"/>
    </location>
</feature>
<keyword evidence="3" id="KW-1185">Reference proteome</keyword>
<evidence type="ECO:0000313" key="3">
    <source>
        <dbReference type="Proteomes" id="UP001321344"/>
    </source>
</evidence>
<proteinExistence type="predicted"/>
<organism evidence="2 3">
    <name type="scientific">Aquirufa aurantiipilula</name>
    <dbReference type="NCBI Taxonomy" id="2696561"/>
    <lineage>
        <taxon>Bacteria</taxon>
        <taxon>Pseudomonadati</taxon>
        <taxon>Bacteroidota</taxon>
        <taxon>Cytophagia</taxon>
        <taxon>Cytophagales</taxon>
        <taxon>Flectobacillaceae</taxon>
        <taxon>Aquirufa</taxon>
    </lineage>
</organism>
<comment type="caution">
    <text evidence="2">The sequence shown here is derived from an EMBL/GenBank/DDBJ whole genome shotgun (WGS) entry which is preliminary data.</text>
</comment>
<dbReference type="Proteomes" id="UP001321344">
    <property type="component" value="Unassembled WGS sequence"/>
</dbReference>
<sequence>MFSYFNGGIKNINPKRHIDLPTLVRLIKKNPEKLKIEKIRELRRNGKKYKALKDTLPNVTPNCMVRVRKLKDAEYNLIALSSYFYFDIDDYPNSQQLKDRFILEYGHLASLICISPSSGGITIIFKVSNLLKTENDFLVARQYIIDNILINVKYDTNAEDIARAMFISSDPELFYNYENELDIPVELFKKTVTTKEKKCRLKDKNPLTGLIPIYCAPQEHFIPIPIKEVLEQLIFETPVQVDNPIVDFKEVKFVEIRFKYLIKDGLKHKTFTGMIHKLMFLNPNADRQLLLSYLYHVNNEYTGNKKMELKRLINLFDFVYNNAMFLGNSDVKQSSLWMGQYPSCFVV</sequence>
<dbReference type="EMBL" id="JARJOW010000003">
    <property type="protein sequence ID" value="MDF5690288.1"/>
    <property type="molecule type" value="Genomic_DNA"/>
</dbReference>